<dbReference type="Pfam" id="PF08191">
    <property type="entry name" value="LRR_adjacent"/>
    <property type="match status" value="1"/>
</dbReference>
<keyword evidence="6" id="KW-0677">Repeat</keyword>
<keyword evidence="4" id="KW-0433">Leucine-rich repeat</keyword>
<dbReference type="SMART" id="SM00365">
    <property type="entry name" value="LRR_SD22"/>
    <property type="match status" value="3"/>
</dbReference>
<dbReference type="InterPro" id="IPR014755">
    <property type="entry name" value="Cu-Rt/internalin_Ig-like"/>
</dbReference>
<dbReference type="SMART" id="SM00369">
    <property type="entry name" value="LRR_TYP"/>
    <property type="match status" value="2"/>
</dbReference>
<dbReference type="InterPro" id="IPR032675">
    <property type="entry name" value="LRR_dom_sf"/>
</dbReference>
<dbReference type="Proteomes" id="UP000183610">
    <property type="component" value="Unassembled WGS sequence"/>
</dbReference>
<evidence type="ECO:0000259" key="8">
    <source>
        <dbReference type="Pfam" id="PF12354"/>
    </source>
</evidence>
<keyword evidence="3" id="KW-0964">Secreted</keyword>
<dbReference type="AlphaFoldDB" id="A0AAX2DTX7"/>
<comment type="subcellular location">
    <subcellularLocation>
        <location evidence="1">Secreted</location>
    </subcellularLocation>
</comment>
<dbReference type="PANTHER" id="PTHR46652">
    <property type="entry name" value="LEUCINE-RICH REPEAT AND IQ DOMAIN-CONTAINING PROTEIN 1-RELATED"/>
    <property type="match status" value="1"/>
</dbReference>
<evidence type="ECO:0000256" key="4">
    <source>
        <dbReference type="ARBA" id="ARBA00022614"/>
    </source>
</evidence>
<dbReference type="InterPro" id="IPR024634">
    <property type="entry name" value="Internalin_N"/>
</dbReference>
<dbReference type="InterPro" id="IPR001611">
    <property type="entry name" value="Leu-rich_rpt"/>
</dbReference>
<sequence length="320" mass="36179">MRKKIGLKNVVVAMLVLIVGFCINVSSETKVHAASIQCPMPINEVFPDYGLANAVKRHLGKQSVTDLISQRELDGVQRLNGNNCNIKCIKGIQYLTNLKQLYLSYNQISDISMLTSLTQIELLSLMQNKLKDIDPLVNLTKLRYLYVGNNQLRDLWALEGLENLEYVEAEEQICVNNPIVYKPKLVIPNTIKDMIGKPITPNFISDNGEYVNTVVVWELPMYKTEVSYKFKEILNIGKDHVLFSGVVIQPLELETSADEKGTSINQALPESNLAEALKKGLRKQDSTEARPQNELDKAKEFRDANRGNAMFMQLKKSLFM</sequence>
<protein>
    <submittedName>
        <fullName evidence="9">Leucine Rich repeat-containing protein</fullName>
    </submittedName>
</protein>
<proteinExistence type="inferred from homology"/>
<dbReference type="InterPro" id="IPR050836">
    <property type="entry name" value="SDS22/Internalin_LRR"/>
</dbReference>
<comment type="caution">
    <text evidence="9">The sequence shown here is derived from an EMBL/GenBank/DDBJ whole genome shotgun (WGS) entry which is preliminary data.</text>
</comment>
<evidence type="ECO:0000256" key="5">
    <source>
        <dbReference type="ARBA" id="ARBA00022729"/>
    </source>
</evidence>
<evidence type="ECO:0000256" key="1">
    <source>
        <dbReference type="ARBA" id="ARBA00004613"/>
    </source>
</evidence>
<evidence type="ECO:0000256" key="3">
    <source>
        <dbReference type="ARBA" id="ARBA00022525"/>
    </source>
</evidence>
<dbReference type="InterPro" id="IPR012569">
    <property type="entry name" value="Inl_IR"/>
</dbReference>
<dbReference type="Pfam" id="PF12354">
    <property type="entry name" value="Internalin_N"/>
    <property type="match status" value="1"/>
</dbReference>
<evidence type="ECO:0000259" key="7">
    <source>
        <dbReference type="Pfam" id="PF08191"/>
    </source>
</evidence>
<evidence type="ECO:0000256" key="6">
    <source>
        <dbReference type="ARBA" id="ARBA00022737"/>
    </source>
</evidence>
<keyword evidence="5" id="KW-0732">Signal</keyword>
<dbReference type="InterPro" id="IPR003591">
    <property type="entry name" value="Leu-rich_rpt_typical-subtyp"/>
</dbReference>
<evidence type="ECO:0000256" key="2">
    <source>
        <dbReference type="ARBA" id="ARBA00009432"/>
    </source>
</evidence>
<dbReference type="Pfam" id="PF12799">
    <property type="entry name" value="LRR_4"/>
    <property type="match status" value="1"/>
</dbReference>
<evidence type="ECO:0000313" key="9">
    <source>
        <dbReference type="EMBL" id="SDX40568.1"/>
    </source>
</evidence>
<dbReference type="EMBL" id="FNMX01000021">
    <property type="protein sequence ID" value="SDX40568.1"/>
    <property type="molecule type" value="Genomic_DNA"/>
</dbReference>
<dbReference type="Gene3D" id="2.60.40.1220">
    <property type="match status" value="1"/>
</dbReference>
<reference evidence="9 10" key="1">
    <citation type="submission" date="2016-10" db="EMBL/GenBank/DDBJ databases">
        <authorList>
            <person name="Varghese N."/>
            <person name="Submissions S."/>
        </authorList>
    </citation>
    <scope>NUCLEOTIDE SEQUENCE [LARGE SCALE GENOMIC DNA]</scope>
    <source>
        <strain evidence="9 10">ATCC 49954</strain>
    </source>
</reference>
<feature type="domain" description="Internalin N-terminal" evidence="8">
    <location>
        <begin position="31"/>
        <end position="74"/>
    </location>
</feature>
<dbReference type="InterPro" id="IPR014756">
    <property type="entry name" value="Ig_E-set"/>
</dbReference>
<feature type="domain" description="Internalin Ig-like inter-repeat region" evidence="7">
    <location>
        <begin position="196"/>
        <end position="252"/>
    </location>
</feature>
<accession>A0AAX2DTX7</accession>
<evidence type="ECO:0000313" key="10">
    <source>
        <dbReference type="Proteomes" id="UP000183610"/>
    </source>
</evidence>
<gene>
    <name evidence="9" type="ORF">SAMN05421782_1219</name>
</gene>
<comment type="similarity">
    <text evidence="2">Belongs to the internalin family.</text>
</comment>
<organism evidence="9 10">
    <name type="scientific">Listeria ivanovii</name>
    <dbReference type="NCBI Taxonomy" id="1638"/>
    <lineage>
        <taxon>Bacteria</taxon>
        <taxon>Bacillati</taxon>
        <taxon>Bacillota</taxon>
        <taxon>Bacilli</taxon>
        <taxon>Bacillales</taxon>
        <taxon>Listeriaceae</taxon>
        <taxon>Listeria</taxon>
    </lineage>
</organism>
<name>A0AAX2DTX7_LISIV</name>
<dbReference type="GO" id="GO:0005576">
    <property type="term" value="C:extracellular region"/>
    <property type="evidence" value="ECO:0007669"/>
    <property type="project" value="UniProtKB-SubCell"/>
</dbReference>
<dbReference type="PROSITE" id="PS51450">
    <property type="entry name" value="LRR"/>
    <property type="match status" value="3"/>
</dbReference>
<dbReference type="Gene3D" id="3.80.10.10">
    <property type="entry name" value="Ribonuclease Inhibitor"/>
    <property type="match status" value="1"/>
</dbReference>
<dbReference type="PANTHER" id="PTHR46652:SF3">
    <property type="entry name" value="LEUCINE-RICH REPEAT-CONTAINING PROTEIN 9"/>
    <property type="match status" value="1"/>
</dbReference>
<dbReference type="SUPFAM" id="SSF52058">
    <property type="entry name" value="L domain-like"/>
    <property type="match status" value="1"/>
</dbReference>
<dbReference type="SUPFAM" id="SSF81296">
    <property type="entry name" value="E set domains"/>
    <property type="match status" value="1"/>
</dbReference>
<dbReference type="InterPro" id="IPR025875">
    <property type="entry name" value="Leu-rich_rpt_4"/>
</dbReference>